<dbReference type="Pfam" id="PF12783">
    <property type="entry name" value="Sec7-like_HUS"/>
    <property type="match status" value="1"/>
</dbReference>
<gene>
    <name evidence="3" type="ORF">CC86DRAFT_368215</name>
</gene>
<feature type="region of interest" description="Disordered" evidence="1">
    <location>
        <begin position="283"/>
        <end position="354"/>
    </location>
</feature>
<dbReference type="Pfam" id="PF23325">
    <property type="entry name" value="TPR_28"/>
    <property type="match status" value="1"/>
</dbReference>
<dbReference type="PANTHER" id="PTHR10663">
    <property type="entry name" value="GUANYL-NUCLEOTIDE EXCHANGE FACTOR"/>
    <property type="match status" value="1"/>
</dbReference>
<dbReference type="InterPro" id="IPR000904">
    <property type="entry name" value="Sec7_dom"/>
</dbReference>
<evidence type="ECO:0000313" key="3">
    <source>
        <dbReference type="EMBL" id="KAF2829152.1"/>
    </source>
</evidence>
<proteinExistence type="predicted"/>
<feature type="domain" description="SEC7" evidence="2">
    <location>
        <begin position="619"/>
        <end position="809"/>
    </location>
</feature>
<feature type="compositionally biased region" description="Acidic residues" evidence="1">
    <location>
        <begin position="1561"/>
        <end position="1575"/>
    </location>
</feature>
<dbReference type="FunFam" id="1.10.1000.11:FF:000002">
    <property type="entry name" value="Cytohesin 1"/>
    <property type="match status" value="1"/>
</dbReference>
<dbReference type="Gene3D" id="1.10.1000.11">
    <property type="entry name" value="Arf Nucleotide-binding Site Opener,domain 2"/>
    <property type="match status" value="1"/>
</dbReference>
<dbReference type="Pfam" id="PF01369">
    <property type="entry name" value="Sec7"/>
    <property type="match status" value="1"/>
</dbReference>
<sequence>MSSVGSEDNGASTLQETIASLGPRPITVAVNPVALVVTECITVTSAMRKHARWAHSSVAAILGSSSNKTPAVQRRDRTGQGIVSAGEHEEAVPSRWGLRGKKGKSMQDNPLMSAFARLRNDLKGCKDIRTFDTPSMLHPFLQVIRSSSTSAPITSLALIAITKFLSYRVIDHGSPRLPEAMQQLSSAITHCRFEASDSAADEIVLLRILKLMEGMISGPGGEVLGDESVCEMMETGLSMCCQARLSELLRRSAEIAMVSMCQVIFRRLKTLEIESPEELEALDEELDGRDDPDGLKMDPSANGAGENASSKVEAPQQSNSLEKGHDDHDSTVNPATSTLDLTTTAEGDQEPVEVRPYSLPSIRELFRVLVDLLDPHDRQHTDTMRVMALRIVDVALEVAGPSIASHPSLANLAKDTLCRHLFQLVRSDNMAILNESLRVTGTLLATCRNVLKLQQELYLSYLVACLFPRVEIPLEPGIEPSLYEGVPQAPSLIKQPPQQNSTSGRSTPVPVKDRQKLGLEGGARKPDAREAMVENLGGLVRIPSFMAELFVNFDCEIDRGDVCMDIIGLLSRNAFPDSATWSTVNVPPLCLDALLGFVQSIADRVDDEPETEGFPSADALREQRARKNIIIRGATKFNEKPKAGIAFLASQGIIADPDDPMCIAEFVKGTTRVDKKVLGEFISKKGSEAILKTFIDLFDFTGQRLDEALRQLLHSFRLPGESALIERIVTVFSERYIEMAKPEGITDKDAIFVLTYAVIMLNTDQHNPNVQKEKRMRYEDFTKNLRGVNQGKDFDAEFLRAMYESIKTREIILPEEHNNRDAYDHAWKDLLVKVQSTADLVICDTNIYDADMFAATWKPIVATLSYVFMSATDDAVFSRVVLGFDQCAQIAAKYKLTDALDRIISCLSYISTLAPDVPPSTSLNTEVQADKKSVMVSETAVRFGRDGRAQLATVVLFQVIKGNEASIRDGWNHLIRIMVNLFVNSLIPPYFLSFQKTLALPAIPLQNPAQIIDRAERPADTGIFSALTSYVSSFANDEPPEPSDQEIEYTLCTVDTVKECHFEDILANISQLPVESLRSLLTSLLEHIPEDGSPRVIVVKPEIPGAAPRPNGTRKAGKGPLYDPSLVFVLELATVLALRDDETVKELAKDVTDALASVIRDTSKHHPVVVARSVYYLLSLLKASNDYDFIRAPVLLHTFSKFNDALLNECSQPILKGLTDCCKGPNALRSELAGSPDFWTILSRLSGVSEAAGDVFALVEDLTTSSQPSITADNYEAAIALLNEFATAAQVGAREEQLYDQATRRGKGPKAKKPESNEVVVRGSTAMSIVFQLSGRVPNFIEQSHLESTEAWTAYWSPILKTLAHQCLNPCREIRQQAFSSMQRTLLSNDLASPDHKEWIAIFNEVLFPLITQLLKPEVYQSDPLGMSETRVRAATLLSKVFLHYLVLLGDMGGKELLDLWLKIVTIMDRLINSGQGDNLEEAVSENLKNMLLVLSNGGYLAPPDEKPEQEELWNETWKRVNRFLPNFFAELFPEEAGKPKREKELPVRNKGKEAAKVDDEKVDDEEDDEDDGEGDAGITKTEG</sequence>
<dbReference type="GO" id="GO:0005794">
    <property type="term" value="C:Golgi apparatus"/>
    <property type="evidence" value="ECO:0007669"/>
    <property type="project" value="UniProtKB-ARBA"/>
</dbReference>
<dbReference type="EMBL" id="MU006221">
    <property type="protein sequence ID" value="KAF2829152.1"/>
    <property type="molecule type" value="Genomic_DNA"/>
</dbReference>
<evidence type="ECO:0000313" key="4">
    <source>
        <dbReference type="Proteomes" id="UP000799424"/>
    </source>
</evidence>
<dbReference type="InterPro" id="IPR016024">
    <property type="entry name" value="ARM-type_fold"/>
</dbReference>
<dbReference type="OrthoDB" id="10258608at2759"/>
<feature type="compositionally biased region" description="Basic and acidic residues" evidence="1">
    <location>
        <begin position="1536"/>
        <end position="1560"/>
    </location>
</feature>
<name>A0A6A7A7A1_9PLEO</name>
<dbReference type="GO" id="GO:0016192">
    <property type="term" value="P:vesicle-mediated transport"/>
    <property type="evidence" value="ECO:0007669"/>
    <property type="project" value="UniProtKB-ARBA"/>
</dbReference>
<protein>
    <submittedName>
        <fullName evidence="3">Sec7-domain-containing protein</fullName>
    </submittedName>
</protein>
<reference evidence="3" key="1">
    <citation type="journal article" date="2020" name="Stud. Mycol.">
        <title>101 Dothideomycetes genomes: a test case for predicting lifestyles and emergence of pathogens.</title>
        <authorList>
            <person name="Haridas S."/>
            <person name="Albert R."/>
            <person name="Binder M."/>
            <person name="Bloem J."/>
            <person name="Labutti K."/>
            <person name="Salamov A."/>
            <person name="Andreopoulos B."/>
            <person name="Baker S."/>
            <person name="Barry K."/>
            <person name="Bills G."/>
            <person name="Bluhm B."/>
            <person name="Cannon C."/>
            <person name="Castanera R."/>
            <person name="Culley D."/>
            <person name="Daum C."/>
            <person name="Ezra D."/>
            <person name="Gonzalez J."/>
            <person name="Henrissat B."/>
            <person name="Kuo A."/>
            <person name="Liang C."/>
            <person name="Lipzen A."/>
            <person name="Lutzoni F."/>
            <person name="Magnuson J."/>
            <person name="Mondo S."/>
            <person name="Nolan M."/>
            <person name="Ohm R."/>
            <person name="Pangilinan J."/>
            <person name="Park H.-J."/>
            <person name="Ramirez L."/>
            <person name="Alfaro M."/>
            <person name="Sun H."/>
            <person name="Tritt A."/>
            <person name="Yoshinaga Y."/>
            <person name="Zwiers L.-H."/>
            <person name="Turgeon B."/>
            <person name="Goodwin S."/>
            <person name="Spatafora J."/>
            <person name="Crous P."/>
            <person name="Grigoriev I."/>
        </authorList>
    </citation>
    <scope>NUCLEOTIDE SEQUENCE</scope>
    <source>
        <strain evidence="3">CBS 113818</strain>
    </source>
</reference>
<dbReference type="InterPro" id="IPR023394">
    <property type="entry name" value="Sec7_C_sf"/>
</dbReference>
<dbReference type="GO" id="GO:0005085">
    <property type="term" value="F:guanyl-nucleotide exchange factor activity"/>
    <property type="evidence" value="ECO:0007669"/>
    <property type="project" value="InterPro"/>
</dbReference>
<feature type="region of interest" description="Disordered" evidence="1">
    <location>
        <begin position="1536"/>
        <end position="1584"/>
    </location>
</feature>
<feature type="region of interest" description="Disordered" evidence="1">
    <location>
        <begin position="489"/>
        <end position="524"/>
    </location>
</feature>
<evidence type="ECO:0000259" key="2">
    <source>
        <dbReference type="PROSITE" id="PS50190"/>
    </source>
</evidence>
<dbReference type="PROSITE" id="PS50190">
    <property type="entry name" value="SEC7"/>
    <property type="match status" value="1"/>
</dbReference>
<dbReference type="Proteomes" id="UP000799424">
    <property type="component" value="Unassembled WGS sequence"/>
</dbReference>
<feature type="compositionally biased region" description="Polar residues" evidence="1">
    <location>
        <begin position="496"/>
        <end position="506"/>
    </location>
</feature>
<dbReference type="GO" id="GO:0032012">
    <property type="term" value="P:regulation of ARF protein signal transduction"/>
    <property type="evidence" value="ECO:0007669"/>
    <property type="project" value="InterPro"/>
</dbReference>
<dbReference type="SUPFAM" id="SSF48425">
    <property type="entry name" value="Sec7 domain"/>
    <property type="match status" value="1"/>
</dbReference>
<accession>A0A6A7A7A1</accession>
<dbReference type="PANTHER" id="PTHR10663:SF388">
    <property type="entry name" value="GOLGI-SPECIFIC BREFELDIN A-RESISTANCE GUANINE NUCLEOTIDE EXCHANGE FACTOR 1"/>
    <property type="match status" value="1"/>
</dbReference>
<dbReference type="SMART" id="SM00222">
    <property type="entry name" value="Sec7"/>
    <property type="match status" value="1"/>
</dbReference>
<dbReference type="InterPro" id="IPR035999">
    <property type="entry name" value="Sec7_dom_sf"/>
</dbReference>
<dbReference type="InterPro" id="IPR056604">
    <property type="entry name" value="GBF1-like_TPR"/>
</dbReference>
<feature type="compositionally biased region" description="Polar residues" evidence="1">
    <location>
        <begin position="331"/>
        <end position="346"/>
    </location>
</feature>
<dbReference type="CDD" id="cd00171">
    <property type="entry name" value="Sec7"/>
    <property type="match status" value="1"/>
</dbReference>
<dbReference type="SUPFAM" id="SSF48371">
    <property type="entry name" value="ARM repeat"/>
    <property type="match status" value="1"/>
</dbReference>
<evidence type="ECO:0000256" key="1">
    <source>
        <dbReference type="SAM" id="MobiDB-lite"/>
    </source>
</evidence>
<feature type="compositionally biased region" description="Polar residues" evidence="1">
    <location>
        <begin position="307"/>
        <end position="321"/>
    </location>
</feature>
<organism evidence="3 4">
    <name type="scientific">Ophiobolus disseminans</name>
    <dbReference type="NCBI Taxonomy" id="1469910"/>
    <lineage>
        <taxon>Eukaryota</taxon>
        <taxon>Fungi</taxon>
        <taxon>Dikarya</taxon>
        <taxon>Ascomycota</taxon>
        <taxon>Pezizomycotina</taxon>
        <taxon>Dothideomycetes</taxon>
        <taxon>Pleosporomycetidae</taxon>
        <taxon>Pleosporales</taxon>
        <taxon>Pleosporineae</taxon>
        <taxon>Phaeosphaeriaceae</taxon>
        <taxon>Ophiobolus</taxon>
    </lineage>
</organism>
<keyword evidence="4" id="KW-1185">Reference proteome</keyword>
<dbReference type="InterPro" id="IPR032691">
    <property type="entry name" value="Mon2/Sec7/BIG1-like_HUS"/>
</dbReference>
<dbReference type="Gene3D" id="1.10.220.20">
    <property type="match status" value="1"/>
</dbReference>
<feature type="compositionally biased region" description="Basic and acidic residues" evidence="1">
    <location>
        <begin position="511"/>
        <end position="524"/>
    </location>
</feature>